<feature type="transmembrane region" description="Helical" evidence="2">
    <location>
        <begin position="59"/>
        <end position="82"/>
    </location>
</feature>
<dbReference type="EMBL" id="JABDSI010000038">
    <property type="protein sequence ID" value="NMW38718.1"/>
    <property type="molecule type" value="Genomic_DNA"/>
</dbReference>
<keyword evidence="2" id="KW-0812">Transmembrane</keyword>
<sequence length="124" mass="13941">MENNVSPNNIPSEDGQFKHENRLSIISGVILFINILGSIILLIMGIVESSSYRSNGYGWIYIFSSIAVLLSAFLFHSFFIVIKEISVSIKKNNISPIPKINDEKTPPTQSKVKSDHQDCLSQWK</sequence>
<reference evidence="3 4" key="1">
    <citation type="submission" date="2020-04" db="EMBL/GenBank/DDBJ databases">
        <title>A novel gut-associated lysogenic phage, Bacteroides phage BV01, alters the host transcriptome and bile acid metabolism in Bacteroides vulgatus.</title>
        <authorList>
            <person name="Campbell D.E."/>
            <person name="Ly L."/>
            <person name="Ridlon J.M."/>
            <person name="Hsiao A."/>
            <person name="Degnan P.H."/>
        </authorList>
    </citation>
    <scope>NUCLEOTIDE SEQUENCE [LARGE SCALE GENOMIC DNA]</scope>
    <source>
        <strain evidence="3 4">VPI-BV8526</strain>
    </source>
</reference>
<evidence type="ECO:0008006" key="5">
    <source>
        <dbReference type="Google" id="ProtNLM"/>
    </source>
</evidence>
<dbReference type="AlphaFoldDB" id="A0A848QPG8"/>
<name>A0A848QPG8_PHOVU</name>
<evidence type="ECO:0000313" key="4">
    <source>
        <dbReference type="Proteomes" id="UP000583639"/>
    </source>
</evidence>
<dbReference type="Proteomes" id="UP000583639">
    <property type="component" value="Unassembled WGS sequence"/>
</dbReference>
<proteinExistence type="predicted"/>
<accession>A0A848QPG8</accession>
<protein>
    <recommendedName>
        <fullName evidence="5">Transmembrane protein</fullName>
    </recommendedName>
</protein>
<keyword evidence="2" id="KW-0472">Membrane</keyword>
<comment type="caution">
    <text evidence="3">The sequence shown here is derived from an EMBL/GenBank/DDBJ whole genome shotgun (WGS) entry which is preliminary data.</text>
</comment>
<evidence type="ECO:0000256" key="2">
    <source>
        <dbReference type="SAM" id="Phobius"/>
    </source>
</evidence>
<gene>
    <name evidence="3" type="ORF">HKQ55_00570</name>
</gene>
<feature type="transmembrane region" description="Helical" evidence="2">
    <location>
        <begin position="25"/>
        <end position="47"/>
    </location>
</feature>
<organism evidence="3 4">
    <name type="scientific">Phocaeicola vulgatus</name>
    <name type="common">Bacteroides vulgatus</name>
    <dbReference type="NCBI Taxonomy" id="821"/>
    <lineage>
        <taxon>Bacteria</taxon>
        <taxon>Pseudomonadati</taxon>
        <taxon>Bacteroidota</taxon>
        <taxon>Bacteroidia</taxon>
        <taxon>Bacteroidales</taxon>
        <taxon>Bacteroidaceae</taxon>
        <taxon>Phocaeicola</taxon>
    </lineage>
</organism>
<feature type="region of interest" description="Disordered" evidence="1">
    <location>
        <begin position="95"/>
        <end position="124"/>
    </location>
</feature>
<keyword evidence="2" id="KW-1133">Transmembrane helix</keyword>
<dbReference type="RefSeq" id="WP_172769748.1">
    <property type="nucleotide sequence ID" value="NZ_JABDSI010000038.1"/>
</dbReference>
<evidence type="ECO:0000256" key="1">
    <source>
        <dbReference type="SAM" id="MobiDB-lite"/>
    </source>
</evidence>
<evidence type="ECO:0000313" key="3">
    <source>
        <dbReference type="EMBL" id="NMW38718.1"/>
    </source>
</evidence>